<evidence type="ECO:0008006" key="5">
    <source>
        <dbReference type="Google" id="ProtNLM"/>
    </source>
</evidence>
<feature type="chain" id="PRO_5037842016" description="Lipoprotein" evidence="2">
    <location>
        <begin position="29"/>
        <end position="236"/>
    </location>
</feature>
<evidence type="ECO:0000256" key="2">
    <source>
        <dbReference type="SAM" id="SignalP"/>
    </source>
</evidence>
<dbReference type="RefSeq" id="WP_205256333.1">
    <property type="nucleotide sequence ID" value="NZ_BAAAPV010000001.1"/>
</dbReference>
<dbReference type="AlphaFoldDB" id="A0A939C2Q0"/>
<sequence length="236" mass="23025">MKRTTTMLVGLSAAGALFLAGCGGSDTAAPSTTAAQTSAASSPASSSAAGITTPSSLPSSSMEMSSDASGSESGSMSMAAPTATTTVGGDTTELDAQSSAWFDTTCSGLAPLTEITQSASSISDPTQLGAVLTQLGDAMTSTATQLGSTPPPTFEGGDALATQTTEALNKFGPALSALGAKAATISPTDQAGGQQFLTELQSTFSELPGLLAFDVNPDLQQAIAAVPSCAALVPAS</sequence>
<feature type="region of interest" description="Disordered" evidence="1">
    <location>
        <begin position="29"/>
        <end position="91"/>
    </location>
</feature>
<dbReference type="EMBL" id="JAERWL010000006">
    <property type="protein sequence ID" value="MBM9476251.1"/>
    <property type="molecule type" value="Genomic_DNA"/>
</dbReference>
<feature type="signal peptide" evidence="2">
    <location>
        <begin position="1"/>
        <end position="28"/>
    </location>
</feature>
<proteinExistence type="predicted"/>
<keyword evidence="2" id="KW-0732">Signal</keyword>
<evidence type="ECO:0000313" key="3">
    <source>
        <dbReference type="EMBL" id="MBM9476251.1"/>
    </source>
</evidence>
<gene>
    <name evidence="3" type="ORF">JL107_07345</name>
</gene>
<reference evidence="3" key="1">
    <citation type="submission" date="2021-01" db="EMBL/GenBank/DDBJ databases">
        <title>KCTC 19127 draft genome.</title>
        <authorList>
            <person name="An D."/>
        </authorList>
    </citation>
    <scope>NUCLEOTIDE SEQUENCE</scope>
    <source>
        <strain evidence="3">KCTC 19127</strain>
    </source>
</reference>
<name>A0A939C2Q0_9ACTN</name>
<evidence type="ECO:0000313" key="4">
    <source>
        <dbReference type="Proteomes" id="UP000663801"/>
    </source>
</evidence>
<protein>
    <recommendedName>
        <fullName evidence="5">Lipoprotein</fullName>
    </recommendedName>
</protein>
<keyword evidence="4" id="KW-1185">Reference proteome</keyword>
<accession>A0A939C2Q0</accession>
<dbReference type="Proteomes" id="UP000663801">
    <property type="component" value="Unassembled WGS sequence"/>
</dbReference>
<comment type="caution">
    <text evidence="3">The sequence shown here is derived from an EMBL/GenBank/DDBJ whole genome shotgun (WGS) entry which is preliminary data.</text>
</comment>
<evidence type="ECO:0000256" key="1">
    <source>
        <dbReference type="SAM" id="MobiDB-lite"/>
    </source>
</evidence>
<dbReference type="PROSITE" id="PS51257">
    <property type="entry name" value="PROKAR_LIPOPROTEIN"/>
    <property type="match status" value="1"/>
</dbReference>
<organism evidence="3 4">
    <name type="scientific">Nakamurella flavida</name>
    <dbReference type="NCBI Taxonomy" id="363630"/>
    <lineage>
        <taxon>Bacteria</taxon>
        <taxon>Bacillati</taxon>
        <taxon>Actinomycetota</taxon>
        <taxon>Actinomycetes</taxon>
        <taxon>Nakamurellales</taxon>
        <taxon>Nakamurellaceae</taxon>
        <taxon>Nakamurella</taxon>
    </lineage>
</organism>